<protein>
    <submittedName>
        <fullName evidence="1">Uncharacterized protein</fullName>
    </submittedName>
</protein>
<name>A0ACB8V4V1_9EURO</name>
<organism evidence="1">
    <name type="scientific">Ophidiomyces ophidiicola</name>
    <dbReference type="NCBI Taxonomy" id="1387563"/>
    <lineage>
        <taxon>Eukaryota</taxon>
        <taxon>Fungi</taxon>
        <taxon>Dikarya</taxon>
        <taxon>Ascomycota</taxon>
        <taxon>Pezizomycotina</taxon>
        <taxon>Eurotiomycetes</taxon>
        <taxon>Eurotiomycetidae</taxon>
        <taxon>Onygenales</taxon>
        <taxon>Onygenaceae</taxon>
        <taxon>Ophidiomyces</taxon>
    </lineage>
</organism>
<gene>
    <name evidence="1" type="ORF">LOY88_000416</name>
</gene>
<sequence>MYTYTETNKFLVLLPQAHAVAPLELGMPSKAADPSAESSIDESQAVEAIPVTSKSHRSPSTGASIASDDSALSCGFLKLGL</sequence>
<dbReference type="EMBL" id="JALBCA010000004">
    <property type="protein sequence ID" value="KAI2392950.1"/>
    <property type="molecule type" value="Genomic_DNA"/>
</dbReference>
<proteinExistence type="predicted"/>
<reference evidence="1" key="1">
    <citation type="journal article" date="2022" name="bioRxiv">
        <title>Population genetic analysis of Ophidiomyces ophidiicola, the causative agent of snake fungal disease, indicates recent introductions to the USA.</title>
        <authorList>
            <person name="Ladner J.T."/>
            <person name="Palmer J.M."/>
            <person name="Ettinger C.L."/>
            <person name="Stajich J.E."/>
            <person name="Farrell T.M."/>
            <person name="Glorioso B.M."/>
            <person name="Lawson B."/>
            <person name="Price S.J."/>
            <person name="Stengle A.G."/>
            <person name="Grear D.A."/>
            <person name="Lorch J.M."/>
        </authorList>
    </citation>
    <scope>NUCLEOTIDE SEQUENCE</scope>
    <source>
        <strain evidence="1">NWHC 24266-5</strain>
    </source>
</reference>
<accession>A0ACB8V4V1</accession>
<evidence type="ECO:0000313" key="1">
    <source>
        <dbReference type="EMBL" id="KAI2392950.1"/>
    </source>
</evidence>
<comment type="caution">
    <text evidence="1">The sequence shown here is derived from an EMBL/GenBank/DDBJ whole genome shotgun (WGS) entry which is preliminary data.</text>
</comment>